<gene>
    <name evidence="3" type="primary">LOC132799576</name>
</gene>
<feature type="region of interest" description="Disordered" evidence="1">
    <location>
        <begin position="54"/>
        <end position="133"/>
    </location>
</feature>
<evidence type="ECO:0000313" key="3">
    <source>
        <dbReference type="RefSeq" id="XP_060667774.1"/>
    </source>
</evidence>
<organism evidence="2 3">
    <name type="scientific">Ziziphus jujuba</name>
    <name type="common">Chinese jujube</name>
    <name type="synonym">Ziziphus sativa</name>
    <dbReference type="NCBI Taxonomy" id="326968"/>
    <lineage>
        <taxon>Eukaryota</taxon>
        <taxon>Viridiplantae</taxon>
        <taxon>Streptophyta</taxon>
        <taxon>Embryophyta</taxon>
        <taxon>Tracheophyta</taxon>
        <taxon>Spermatophyta</taxon>
        <taxon>Magnoliopsida</taxon>
        <taxon>eudicotyledons</taxon>
        <taxon>Gunneridae</taxon>
        <taxon>Pentapetalae</taxon>
        <taxon>rosids</taxon>
        <taxon>fabids</taxon>
        <taxon>Rosales</taxon>
        <taxon>Rhamnaceae</taxon>
        <taxon>Paliureae</taxon>
        <taxon>Ziziphus</taxon>
    </lineage>
</organism>
<protein>
    <submittedName>
        <fullName evidence="3">Uncharacterized protein LOC132799576</fullName>
    </submittedName>
</protein>
<proteinExistence type="predicted"/>
<dbReference type="PANTHER" id="PTHR48227">
    <property type="entry name" value="DNA TOPOISOMERASE 1-LIKE"/>
    <property type="match status" value="1"/>
</dbReference>
<name>A0ABM3ZTG9_ZIZJJ</name>
<dbReference type="Proteomes" id="UP001652623">
    <property type="component" value="Chromosome 10"/>
</dbReference>
<accession>A0ABM3ZTG9</accession>
<evidence type="ECO:0000256" key="1">
    <source>
        <dbReference type="SAM" id="MobiDB-lite"/>
    </source>
</evidence>
<feature type="compositionally biased region" description="Polar residues" evidence="1">
    <location>
        <begin position="111"/>
        <end position="133"/>
    </location>
</feature>
<reference evidence="3" key="1">
    <citation type="submission" date="2025-08" db="UniProtKB">
        <authorList>
            <consortium name="RefSeq"/>
        </authorList>
    </citation>
    <scope>IDENTIFICATION</scope>
    <source>
        <tissue evidence="3">Seedling</tissue>
    </source>
</reference>
<dbReference type="PANTHER" id="PTHR48227:SF1">
    <property type="entry name" value="DNA LIGASE 1-LIKE"/>
    <property type="match status" value="1"/>
</dbReference>
<dbReference type="GeneID" id="132799576"/>
<keyword evidence="2" id="KW-1185">Reference proteome</keyword>
<evidence type="ECO:0000313" key="2">
    <source>
        <dbReference type="Proteomes" id="UP001652623"/>
    </source>
</evidence>
<dbReference type="RefSeq" id="XP_060667774.1">
    <property type="nucleotide sequence ID" value="XM_060811791.1"/>
</dbReference>
<sequence>MKIVSANTISTKPISLSKATATLSMFVSTDTGASQAIGAYLGQTLSSFKELKQLKTPRSEKKGKRHASDIVNNGEMTAGENPTQSVEAIQELRQGSAPIRKKKKQKRHTSDIVNNGEMTTGENPTPSVEQLKN</sequence>
<feature type="compositionally biased region" description="Polar residues" evidence="1">
    <location>
        <begin position="70"/>
        <end position="87"/>
    </location>
</feature>